<dbReference type="Pfam" id="PF06962">
    <property type="entry name" value="rRNA_methylase"/>
    <property type="match status" value="1"/>
</dbReference>
<organism evidence="1 2">
    <name type="scientific">Tindallia magadiensis</name>
    <dbReference type="NCBI Taxonomy" id="69895"/>
    <lineage>
        <taxon>Bacteria</taxon>
        <taxon>Bacillati</taxon>
        <taxon>Bacillota</taxon>
        <taxon>Clostridia</taxon>
        <taxon>Peptostreptococcales</taxon>
        <taxon>Tindalliaceae</taxon>
        <taxon>Tindallia</taxon>
    </lineage>
</organism>
<dbReference type="SUPFAM" id="SSF53335">
    <property type="entry name" value="S-adenosyl-L-methionine-dependent methyltransferases"/>
    <property type="match status" value="1"/>
</dbReference>
<evidence type="ECO:0000313" key="1">
    <source>
        <dbReference type="EMBL" id="SFH49082.1"/>
    </source>
</evidence>
<dbReference type="RefSeq" id="WP_177208714.1">
    <property type="nucleotide sequence ID" value="NZ_FOQA01000001.1"/>
</dbReference>
<dbReference type="AlphaFoldDB" id="A0A1I3AGB0"/>
<dbReference type="PANTHER" id="PTHR35276">
    <property type="entry name" value="S-ADENOSYL-L-METHIONINE-DEPENDENT METHYLTRANSFERASES SUPERFAMILY PROTEIN"/>
    <property type="match status" value="1"/>
</dbReference>
<keyword evidence="1" id="KW-0808">Transferase</keyword>
<dbReference type="InterPro" id="IPR010719">
    <property type="entry name" value="MnmM_MeTrfase"/>
</dbReference>
<accession>A0A1I3AGB0</accession>
<gene>
    <name evidence="1" type="ORF">SAMN05192551_101195</name>
</gene>
<dbReference type="GO" id="GO:0032259">
    <property type="term" value="P:methylation"/>
    <property type="evidence" value="ECO:0007669"/>
    <property type="project" value="UniProtKB-KW"/>
</dbReference>
<keyword evidence="2" id="KW-1185">Reference proteome</keyword>
<dbReference type="GO" id="GO:0008168">
    <property type="term" value="F:methyltransferase activity"/>
    <property type="evidence" value="ECO:0007669"/>
    <property type="project" value="UniProtKB-KW"/>
</dbReference>
<dbReference type="Proteomes" id="UP000199287">
    <property type="component" value="Unassembled WGS sequence"/>
</dbReference>
<evidence type="ECO:0000313" key="2">
    <source>
        <dbReference type="Proteomes" id="UP000199287"/>
    </source>
</evidence>
<keyword evidence="1" id="KW-0489">Methyltransferase</keyword>
<sequence>MNQKHNDIIKRPLRITGLNHIILRQFLKPGYSAIDATAGNGLDTLFLLRSINPGGYLTAFDIQVCALKNTENRIKTFFGNAQPNFQLIHDTHGNIAQYIKEPVHVAVFNLGYLPGENHQITTSWNELKKALDMLTGGLIVSGGIVSITVYSGHESGKHEQSNIFRYIKALSPQKFNIHVTRKWNTVKPSPVLILIECL</sequence>
<name>A0A1I3AGB0_9FIRM</name>
<dbReference type="EMBL" id="FOQA01000001">
    <property type="protein sequence ID" value="SFH49082.1"/>
    <property type="molecule type" value="Genomic_DNA"/>
</dbReference>
<dbReference type="InterPro" id="IPR029063">
    <property type="entry name" value="SAM-dependent_MTases_sf"/>
</dbReference>
<protein>
    <submittedName>
        <fullName evidence="1">Putative rRNA methylase</fullName>
    </submittedName>
</protein>
<reference evidence="2" key="1">
    <citation type="submission" date="2016-10" db="EMBL/GenBank/DDBJ databases">
        <authorList>
            <person name="Varghese N."/>
            <person name="Submissions S."/>
        </authorList>
    </citation>
    <scope>NUCLEOTIDE SEQUENCE [LARGE SCALE GENOMIC DNA]</scope>
    <source>
        <strain evidence="2">Z-7934</strain>
    </source>
</reference>
<dbReference type="STRING" id="69895.SAMN05192551_101195"/>
<dbReference type="Gene3D" id="3.40.50.150">
    <property type="entry name" value="Vaccinia Virus protein VP39"/>
    <property type="match status" value="1"/>
</dbReference>
<dbReference type="PANTHER" id="PTHR35276:SF1">
    <property type="entry name" value="TRNA (MNM(5)S(2)U34)-METHYLTRANSFERASE, CHLOROPLASTIC"/>
    <property type="match status" value="1"/>
</dbReference>
<proteinExistence type="predicted"/>